<feature type="transmembrane region" description="Helical" evidence="1">
    <location>
        <begin position="99"/>
        <end position="120"/>
    </location>
</feature>
<keyword evidence="3" id="KW-1185">Reference proteome</keyword>
<sequence>MKQLRRTLQADILKGSRSLFFLLHLIIPALGISIFLGYQLLTKYPANRLTINFFQVLTLIYPIIAAWLTTIISDQEIEAGSGFFLLNAPSKPIALMSKILLLILPGLFSCLFVGIGYHLILSQFYSDYSLPASLIFLLVGVVWCCSLFQYLFHLWLGLCFGRNVNFSIATVELLLCALLLTGLGETIWFFFPCSWGIRLVPLITRYFTTNSTTALMSIQFGGAALILLSLLMILFLFLWFYQWEGRKNDA</sequence>
<evidence type="ECO:0000313" key="3">
    <source>
        <dbReference type="Proteomes" id="UP001252875"/>
    </source>
</evidence>
<keyword evidence="1" id="KW-1133">Transmembrane helix</keyword>
<evidence type="ECO:0000313" key="2">
    <source>
        <dbReference type="EMBL" id="MDT2599029.1"/>
    </source>
</evidence>
<dbReference type="NCBIfam" id="TIGR03733">
    <property type="entry name" value="lanti_perm_MutG"/>
    <property type="match status" value="1"/>
</dbReference>
<feature type="transmembrane region" description="Helical" evidence="1">
    <location>
        <begin position="220"/>
        <end position="241"/>
    </location>
</feature>
<dbReference type="InterPro" id="IPR022294">
    <property type="entry name" value="ABC-transptr_permeasesu"/>
</dbReference>
<feature type="transmembrane region" description="Helical" evidence="1">
    <location>
        <begin position="132"/>
        <end position="152"/>
    </location>
</feature>
<organism evidence="2 3">
    <name type="scientific">Enterococcus hulanensis</name>
    <dbReference type="NCBI Taxonomy" id="2559929"/>
    <lineage>
        <taxon>Bacteria</taxon>
        <taxon>Bacillati</taxon>
        <taxon>Bacillota</taxon>
        <taxon>Bacilli</taxon>
        <taxon>Lactobacillales</taxon>
        <taxon>Enterococcaceae</taxon>
        <taxon>Enterococcus</taxon>
    </lineage>
</organism>
<feature type="transmembrane region" description="Helical" evidence="1">
    <location>
        <begin position="21"/>
        <end position="41"/>
    </location>
</feature>
<dbReference type="Proteomes" id="UP001252875">
    <property type="component" value="Unassembled WGS sequence"/>
</dbReference>
<feature type="transmembrane region" description="Helical" evidence="1">
    <location>
        <begin position="53"/>
        <end position="72"/>
    </location>
</feature>
<dbReference type="EMBL" id="JARPYI010000001">
    <property type="protein sequence ID" value="MDT2599029.1"/>
    <property type="molecule type" value="Genomic_DNA"/>
</dbReference>
<keyword evidence="1" id="KW-0472">Membrane</keyword>
<dbReference type="CDD" id="cd21808">
    <property type="entry name" value="ABC-2_lan_permease_MutG"/>
    <property type="match status" value="1"/>
</dbReference>
<reference evidence="2 3" key="1">
    <citation type="submission" date="2023-03" db="EMBL/GenBank/DDBJ databases">
        <authorList>
            <person name="Shen W."/>
            <person name="Cai J."/>
        </authorList>
    </citation>
    <scope>NUCLEOTIDE SEQUENCE [LARGE SCALE GENOMIC DNA]</scope>
    <source>
        <strain evidence="2 3">D6-4</strain>
    </source>
</reference>
<proteinExistence type="predicted"/>
<feature type="transmembrane region" description="Helical" evidence="1">
    <location>
        <begin position="164"/>
        <end position="181"/>
    </location>
</feature>
<evidence type="ECO:0000256" key="1">
    <source>
        <dbReference type="SAM" id="Phobius"/>
    </source>
</evidence>
<comment type="caution">
    <text evidence="2">The sequence shown here is derived from an EMBL/GenBank/DDBJ whole genome shotgun (WGS) entry which is preliminary data.</text>
</comment>
<name>A0ABU3EVY5_9ENTE</name>
<accession>A0ABU3EVY5</accession>
<keyword evidence="1" id="KW-0812">Transmembrane</keyword>
<protein>
    <submittedName>
        <fullName evidence="2">Lantibiotic immunity ABC transporter MutG family permease subunit</fullName>
    </submittedName>
</protein>
<dbReference type="RefSeq" id="WP_311820847.1">
    <property type="nucleotide sequence ID" value="NZ_JARPYF010000001.1"/>
</dbReference>
<gene>
    <name evidence="2" type="ORF">P7D85_04535</name>
</gene>